<sequence length="70" mass="8138">MLTTLPQEEITSLKQNLRREISKLSGVPENNIPKYICINNLNSKLERLEEIEKILTIDKYKIVFIGTIVH</sequence>
<dbReference type="EMBL" id="JAIVFQ010000005">
    <property type="protein sequence ID" value="MCC5598779.1"/>
    <property type="molecule type" value="Genomic_DNA"/>
</dbReference>
<reference evidence="1 2" key="1">
    <citation type="journal article" date="2021" name="Microorganisms">
        <title>Genome Evolution of Filamentous Cyanobacterium Nostoc Species: From Facultative Symbiosis to Free Living.</title>
        <authorList>
            <person name="Huo D."/>
            <person name="Li H."/>
            <person name="Cai F."/>
            <person name="Guo X."/>
            <person name="Qiao Z."/>
            <person name="Wang W."/>
            <person name="Yu G."/>
            <person name="Li R."/>
        </authorList>
    </citation>
    <scope>NUCLEOTIDE SEQUENCE [LARGE SCALE GENOMIC DNA]</scope>
    <source>
        <strain evidence="1 2">CHAB 5714</strain>
    </source>
</reference>
<evidence type="ECO:0000313" key="1">
    <source>
        <dbReference type="EMBL" id="MCC5598779.1"/>
    </source>
</evidence>
<dbReference type="Proteomes" id="UP001199525">
    <property type="component" value="Unassembled WGS sequence"/>
</dbReference>
<keyword evidence="2" id="KW-1185">Reference proteome</keyword>
<organism evidence="1 2">
    <name type="scientific">Nostoc favosum CHAB5714</name>
    <dbReference type="NCBI Taxonomy" id="2780399"/>
    <lineage>
        <taxon>Bacteria</taxon>
        <taxon>Bacillati</taxon>
        <taxon>Cyanobacteriota</taxon>
        <taxon>Cyanophyceae</taxon>
        <taxon>Nostocales</taxon>
        <taxon>Nostocaceae</taxon>
        <taxon>Nostoc</taxon>
        <taxon>Nostoc favosum</taxon>
    </lineage>
</organism>
<dbReference type="RefSeq" id="WP_229483661.1">
    <property type="nucleotide sequence ID" value="NZ_JAIVFQ010000005.1"/>
</dbReference>
<evidence type="ECO:0000313" key="2">
    <source>
        <dbReference type="Proteomes" id="UP001199525"/>
    </source>
</evidence>
<name>A0ABS8I3L5_9NOSO</name>
<accession>A0ABS8I3L5</accession>
<protein>
    <submittedName>
        <fullName evidence="1">Uncharacterized protein</fullName>
    </submittedName>
</protein>
<proteinExistence type="predicted"/>
<gene>
    <name evidence="1" type="ORF">LC586_05995</name>
</gene>
<comment type="caution">
    <text evidence="1">The sequence shown here is derived from an EMBL/GenBank/DDBJ whole genome shotgun (WGS) entry which is preliminary data.</text>
</comment>